<evidence type="ECO:0000256" key="1">
    <source>
        <dbReference type="SAM" id="MobiDB-lite"/>
    </source>
</evidence>
<reference evidence="2" key="1">
    <citation type="submission" date="2020-10" db="EMBL/GenBank/DDBJ databases">
        <authorList>
            <person name="Castelo-Branco R."/>
            <person name="Eusebio N."/>
            <person name="Adriana R."/>
            <person name="Vieira A."/>
            <person name="Brugerolle De Fraissinette N."/>
            <person name="Rezende De Castro R."/>
            <person name="Schneider M.P."/>
            <person name="Vasconcelos V."/>
            <person name="Leao P.N."/>
        </authorList>
    </citation>
    <scope>NUCLEOTIDE SEQUENCE</scope>
    <source>
        <strain evidence="2">LEGE 12446</strain>
    </source>
</reference>
<evidence type="ECO:0000313" key="3">
    <source>
        <dbReference type="Proteomes" id="UP000622533"/>
    </source>
</evidence>
<name>A0A8J6ZUP0_DESMC</name>
<protein>
    <submittedName>
        <fullName evidence="2">Uncharacterized protein</fullName>
    </submittedName>
</protein>
<feature type="compositionally biased region" description="Low complexity" evidence="1">
    <location>
        <begin position="38"/>
        <end position="53"/>
    </location>
</feature>
<dbReference type="RefSeq" id="WP_193913954.1">
    <property type="nucleotide sequence ID" value="NZ_JADEXS020000001.1"/>
</dbReference>
<proteinExistence type="predicted"/>
<comment type="caution">
    <text evidence="2">The sequence shown here is derived from an EMBL/GenBank/DDBJ whole genome shotgun (WGS) entry which is preliminary data.</text>
</comment>
<feature type="region of interest" description="Disordered" evidence="1">
    <location>
        <begin position="25"/>
        <end position="53"/>
    </location>
</feature>
<dbReference type="Proteomes" id="UP000622533">
    <property type="component" value="Unassembled WGS sequence"/>
</dbReference>
<sequence length="53" mass="5399">MSQSENTKKNYSEPELKAHGKISGLTQQVGGSGGFGTTTGFPIGTTTAGIPDN</sequence>
<accession>A0A8J6ZUP0</accession>
<keyword evidence="3" id="KW-1185">Reference proteome</keyword>
<gene>
    <name evidence="2" type="ORF">IQ276_04280</name>
</gene>
<dbReference type="AlphaFoldDB" id="A0A8J6ZUP0"/>
<evidence type="ECO:0000313" key="2">
    <source>
        <dbReference type="EMBL" id="MBE9021709.1"/>
    </source>
</evidence>
<organism evidence="2 3">
    <name type="scientific">Desmonostoc muscorum LEGE 12446</name>
    <dbReference type="NCBI Taxonomy" id="1828758"/>
    <lineage>
        <taxon>Bacteria</taxon>
        <taxon>Bacillati</taxon>
        <taxon>Cyanobacteriota</taxon>
        <taxon>Cyanophyceae</taxon>
        <taxon>Nostocales</taxon>
        <taxon>Nostocaceae</taxon>
        <taxon>Desmonostoc</taxon>
    </lineage>
</organism>
<dbReference type="EMBL" id="JADEXS010000035">
    <property type="protein sequence ID" value="MBE9021709.1"/>
    <property type="molecule type" value="Genomic_DNA"/>
</dbReference>